<accession>A0AAP9HGN1</accession>
<dbReference type="AlphaFoldDB" id="A0AAP9HGN1"/>
<proteinExistence type="predicted"/>
<dbReference type="EMBL" id="CP022954">
    <property type="protein sequence ID" value="QGV17424.1"/>
    <property type="molecule type" value="Genomic_DNA"/>
</dbReference>
<name>A0AAP9HGN1_LACPA</name>
<evidence type="ECO:0000313" key="1">
    <source>
        <dbReference type="EMBL" id="QGV17424.1"/>
    </source>
</evidence>
<evidence type="ECO:0000313" key="2">
    <source>
        <dbReference type="Proteomes" id="UP000423274"/>
    </source>
</evidence>
<gene>
    <name evidence="1" type="ORF">LCAKO_0854</name>
</gene>
<dbReference type="RefSeq" id="WP_045601859.1">
    <property type="nucleotide sequence ID" value="NZ_CP016355.1"/>
</dbReference>
<protein>
    <submittedName>
        <fullName evidence="1">Uncharacterized protein</fullName>
    </submittedName>
</protein>
<reference evidence="1 2" key="1">
    <citation type="submission" date="2017-08" db="EMBL/GenBank/DDBJ databases">
        <title>Genome sequence, comparative genomics and functional analysis of the highly adhesive Lactobacillus paracasei Kobulty strain.</title>
        <authorList>
            <person name="Koryszewska-Baginska A."/>
            <person name="Grynberg M."/>
            <person name="Aleksandrzak-Piekarczyk T."/>
        </authorList>
    </citation>
    <scope>NUCLEOTIDE SEQUENCE [LARGE SCALE GENOMIC DNA]</scope>
    <source>
        <strain evidence="1 2">IBB3423</strain>
    </source>
</reference>
<sequence length="360" mass="40214">MNRLRLSLTGFFGPNEHYLVTEQHDGIKITYSVDPPMLDGLADNVLTGEDAVAFKEELAKLELIKWQQQYVATAPIMDGTQWSLQVTDDTGSTHEHVGDNAYPPNFNRLLSLLKYAVTAPGGHFVPPSAWQLDFVRFATLRLPKFAGPTRFLSRQLQYRQTYLIDPTHDLVVIKTQAAEPLNDHEVTYHDPQLVANLAEAVAEAVSKLGELKTTLVDPALPPNSIFALTVQYPHGKPTRIQVNAELDADMKSLWQAITEAVHEFQVASERRNVGDATTFGPHIMHYIKVNFHHSAKDYLYKTDLPDLEEGDVVIVPVGEEGRTLHAEVVDAQVAAPVYFPVPPHKIKQVIALADDDDDDW</sequence>
<organism evidence="1 2">
    <name type="scientific">Lacticaseibacillus paracasei subsp. paracasei</name>
    <dbReference type="NCBI Taxonomy" id="47714"/>
    <lineage>
        <taxon>Bacteria</taxon>
        <taxon>Bacillati</taxon>
        <taxon>Bacillota</taxon>
        <taxon>Bacilli</taxon>
        <taxon>Lactobacillales</taxon>
        <taxon>Lactobacillaceae</taxon>
        <taxon>Lacticaseibacillus</taxon>
    </lineage>
</organism>
<dbReference type="Proteomes" id="UP000423274">
    <property type="component" value="Chromosome"/>
</dbReference>